<dbReference type="Gene3D" id="3.30.70.1180">
    <property type="entry name" value="Vacuolar atp synthase subunit c, domain 1"/>
    <property type="match status" value="1"/>
</dbReference>
<comment type="subunit">
    <text evidence="6">V-ATPase is a heteromultimeric enzyme made up of two complexes: the ATP-hydrolytic V1 complex and the proton translocation V0 complex. The V1 complex consists of three catalytic AB heterodimers that form a heterohexamer, three peripheral stalks each consisting of EG heterodimers, one central rotor including subunits D and F, and the regulatory subunits C and H. The proton translocation complex V0 consists of the proton transport subunit a, a ring of proteolipid subunits c9c'', rotary subunit d, subunits e and f, and the accessory subunits ATP6AP1/Ac45 and ATP6AP2/PRR.</text>
</comment>
<evidence type="ECO:0000256" key="8">
    <source>
        <dbReference type="SAM" id="MobiDB-lite"/>
    </source>
</evidence>
<keyword evidence="4 7" id="KW-0406">Ion transport</keyword>
<organism evidence="9 10">
    <name type="scientific">Ceratotherium simum simum</name>
    <name type="common">Southern white rhinoceros</name>
    <dbReference type="NCBI Taxonomy" id="73337"/>
    <lineage>
        <taxon>Eukaryota</taxon>
        <taxon>Metazoa</taxon>
        <taxon>Chordata</taxon>
        <taxon>Craniata</taxon>
        <taxon>Vertebrata</taxon>
        <taxon>Euteleostomi</taxon>
        <taxon>Mammalia</taxon>
        <taxon>Eutheria</taxon>
        <taxon>Laurasiatheria</taxon>
        <taxon>Perissodactyla</taxon>
        <taxon>Rhinocerotidae</taxon>
        <taxon>Ceratotherium</taxon>
    </lineage>
</organism>
<comment type="function">
    <text evidence="5 7">Subunit of the V1 complex of vacuolar(H+)-ATPase (V-ATPase), a multisubunit enzyme composed of a peripheral complex (V1) that hydrolyzes ATP and a membrane integral complex (V0) that translocates protons. V-ATPase is responsible for acidifying and maintaining the pH of intracellular compartments and in some cell types, is targeted to the plasma membrane, where it is responsible for acidifying the extracellular environment. Subunit C is necessary for the assembly of the catalytic sector of the enzyme and is likely to have a specific function in its catalytic activity.</text>
</comment>
<comment type="similarity">
    <text evidence="1 7">Belongs to the V-ATPase C subunit family.</text>
</comment>
<comment type="subunit">
    <text evidence="7">V-ATPase is a heteromultimeric enzyme made up of two complexes: the ATP-hydrolytic V1 complex and the proton translocation V0 complex. The V1 complex consists of three catalytic AB heterodimers that form a heterohexamer, three peripheral stalks each consisting of EG heterodimers, one central rotor including subunits D and F, and the regulatory subunits C and H. The proton translocation complex V0 consists of the proton transport subunit a, a ring of proteolipid subunits c9c'', rotary subunit d, subunits e and f, and two accessory subunits.</text>
</comment>
<protein>
    <recommendedName>
        <fullName evidence="7">V-type proton ATPase subunit C</fullName>
    </recommendedName>
</protein>
<evidence type="ECO:0000256" key="1">
    <source>
        <dbReference type="ARBA" id="ARBA00006138"/>
    </source>
</evidence>
<dbReference type="Gene3D" id="3.30.70.100">
    <property type="match status" value="1"/>
</dbReference>
<reference evidence="10" key="1">
    <citation type="submission" date="2025-08" db="UniProtKB">
        <authorList>
            <consortium name="RefSeq"/>
        </authorList>
    </citation>
    <scope>IDENTIFICATION</scope>
</reference>
<evidence type="ECO:0000313" key="9">
    <source>
        <dbReference type="Proteomes" id="UP000694910"/>
    </source>
</evidence>
<evidence type="ECO:0000256" key="3">
    <source>
        <dbReference type="ARBA" id="ARBA00022781"/>
    </source>
</evidence>
<dbReference type="PANTHER" id="PTHR10137">
    <property type="entry name" value="V-TYPE PROTON ATPASE SUBUNIT C"/>
    <property type="match status" value="1"/>
</dbReference>
<dbReference type="Proteomes" id="UP000694910">
    <property type="component" value="Unplaced"/>
</dbReference>
<evidence type="ECO:0000313" key="10">
    <source>
        <dbReference type="RefSeq" id="XP_014647645.1"/>
    </source>
</evidence>
<sequence>MSEFWLISAPGDKENLQALERMNTVTSKSNLSYNTKFVIPDFKVGTLDSLVGLSDELGKLDAFAESLIKRMAQSVVDVMEDAKGKVQENLLANGGLKDKMKCLKIDLTSFVTHFEWDMAKYPAKQPLVSVVDTVAKQLAQIETDLKSRTASYNTLKTNLENLERKSMGNLFTRTLSDIVSKEDFVLDSEYLITLLVIVPKPSYTQWQKTYESLSDMVVPRSTKLLAEDNEGGLFTVTLFRKVIDDFKIKAKENKFTVREYYYDEKEIKREREEMTRLLSDKKQQYQTSCVALKKGSSTLPDHRVKVTPLGSPDRPPAGRTDRERESEGEGEGPLLRWLKVNFSEAFIAWIHIKALRVFVESVLRYGLPVNFQAVLLQPKKSSTKRLREVLNSVFRHLDQVAAASILDASVEIPGLQLNNQDYFPYVYFHIDLSLLD</sequence>
<keyword evidence="3 7" id="KW-0375">Hydrogen ion transport</keyword>
<dbReference type="InterPro" id="IPR036132">
    <property type="entry name" value="Vac_ATP_synth_c_sf"/>
</dbReference>
<gene>
    <name evidence="10" type="primary">LOC101408320</name>
</gene>
<dbReference type="RefSeq" id="XP_014647645.1">
    <property type="nucleotide sequence ID" value="XM_014792159.1"/>
</dbReference>
<dbReference type="InterPro" id="IPR004907">
    <property type="entry name" value="ATPase_V1-cplx_csu"/>
</dbReference>
<dbReference type="Pfam" id="PF03223">
    <property type="entry name" value="V-ATPase_C"/>
    <property type="match status" value="1"/>
</dbReference>
<feature type="region of interest" description="Disordered" evidence="8">
    <location>
        <begin position="300"/>
        <end position="328"/>
    </location>
</feature>
<evidence type="ECO:0000256" key="6">
    <source>
        <dbReference type="ARBA" id="ARBA00046696"/>
    </source>
</evidence>
<accession>A0ABM1D764</accession>
<keyword evidence="9" id="KW-1185">Reference proteome</keyword>
<evidence type="ECO:0000256" key="2">
    <source>
        <dbReference type="ARBA" id="ARBA00022448"/>
    </source>
</evidence>
<dbReference type="Gene3D" id="1.20.1460.10">
    <property type="entry name" value="subunit c (vma5p) of the yeast v-atpase, domain 2"/>
    <property type="match status" value="2"/>
</dbReference>
<dbReference type="SUPFAM" id="SSF118203">
    <property type="entry name" value="Vacuolar ATP synthase subunit C"/>
    <property type="match status" value="2"/>
</dbReference>
<proteinExistence type="inferred from homology"/>
<dbReference type="CDD" id="cd14785">
    <property type="entry name" value="V-ATPase_C"/>
    <property type="match status" value="1"/>
</dbReference>
<name>A0ABM1D764_CERSS</name>
<dbReference type="GeneID" id="101408320"/>
<keyword evidence="2 7" id="KW-0813">Transport</keyword>
<dbReference type="PANTHER" id="PTHR10137:SF4">
    <property type="entry name" value="V-TYPE PROTON ATPASE SUBUNIT C 2"/>
    <property type="match status" value="1"/>
</dbReference>
<evidence type="ECO:0000256" key="4">
    <source>
        <dbReference type="ARBA" id="ARBA00023065"/>
    </source>
</evidence>
<evidence type="ECO:0000256" key="5">
    <source>
        <dbReference type="ARBA" id="ARBA00046006"/>
    </source>
</evidence>
<evidence type="ECO:0000256" key="7">
    <source>
        <dbReference type="RuleBase" id="RU364010"/>
    </source>
</evidence>